<accession>A0A0B8ZK97</accession>
<evidence type="ECO:0000256" key="2">
    <source>
        <dbReference type="PROSITE-ProRule" id="PRU00339"/>
    </source>
</evidence>
<keyword evidence="4" id="KW-1185">Reference proteome</keyword>
<dbReference type="InterPro" id="IPR026634">
    <property type="entry name" value="TPST-like"/>
</dbReference>
<dbReference type="Pfam" id="PF13469">
    <property type="entry name" value="Sulfotransfer_3"/>
    <property type="match status" value="1"/>
</dbReference>
<evidence type="ECO:0000313" key="4">
    <source>
        <dbReference type="Proteomes" id="UP000031338"/>
    </source>
</evidence>
<dbReference type="InterPro" id="IPR027417">
    <property type="entry name" value="P-loop_NTPase"/>
</dbReference>
<gene>
    <name evidence="3" type="ORF">NJ75_01978</name>
</gene>
<dbReference type="InterPro" id="IPR011990">
    <property type="entry name" value="TPR-like_helical_dom_sf"/>
</dbReference>
<keyword evidence="1 3" id="KW-0808">Transferase</keyword>
<evidence type="ECO:0000313" key="3">
    <source>
        <dbReference type="EMBL" id="KHS46742.1"/>
    </source>
</evidence>
<keyword evidence="2" id="KW-0802">TPR repeat</keyword>
<dbReference type="PANTHER" id="PTHR12788">
    <property type="entry name" value="PROTEIN-TYROSINE SULFOTRANSFERASE 2"/>
    <property type="match status" value="1"/>
</dbReference>
<proteinExistence type="predicted"/>
<dbReference type="Gene3D" id="1.25.40.10">
    <property type="entry name" value="Tetratricopeptide repeat domain"/>
    <property type="match status" value="1"/>
</dbReference>
<dbReference type="SMART" id="SM00028">
    <property type="entry name" value="TPR"/>
    <property type="match status" value="4"/>
</dbReference>
<dbReference type="STRING" id="48936.NJ75_01978"/>
<dbReference type="Proteomes" id="UP000031338">
    <property type="component" value="Unassembled WGS sequence"/>
</dbReference>
<sequence>MAAGSSLRQLLGSGRISEALVKAGEALAANPHDVEAGFVVAVALAESGRVADALKAIGAVLRAEPSNAEYLAQQARFFLLARREADALAAARQAVDAGSSEPLVLDTIGCVFARLGAHDEALPLFEKAVASAPEVIEFQFNLGSTLGFFGRVDEAARAYEAILAREPGHGRAHLALAGLRRASAGAGIARIAAALSQNPDPEEEVRLRYAAFQLYEAEGQLDEANAQLSLANARHRAHLGYQFETDQALFEIIRRTFVRDLPLAPDSRLDDAPIFVVGLPRTGTTLVDRILSSHGDVTSAGELQAMPLAVKQLSGTSSRLVLDLATVEASRGVSAQKMGELYLARARQNAGASGPRFTDKFPLNFLYIGYILQALPHASIVCLRRGAMDSVWSNYKHLFALGSPYYRWSYDLMDTARYVLLFQRLMAFWRQRFPGRIHEVTYEWLVADQETETRKLLTHCGLEWDPACLDFHRNEAAVSTPSAQQVRQPINTGSVGRWRDHERHLGEVMEFFAANGIPLD</sequence>
<protein>
    <submittedName>
        <fullName evidence="3">Sulfotransferase</fullName>
    </submittedName>
</protein>
<dbReference type="SUPFAM" id="SSF48452">
    <property type="entry name" value="TPR-like"/>
    <property type="match status" value="1"/>
</dbReference>
<dbReference type="PROSITE" id="PS50005">
    <property type="entry name" value="TPR"/>
    <property type="match status" value="1"/>
</dbReference>
<dbReference type="PATRIC" id="fig|48936.3.peg.1986"/>
<dbReference type="GO" id="GO:0008476">
    <property type="term" value="F:protein-tyrosine sulfotransferase activity"/>
    <property type="evidence" value="ECO:0007669"/>
    <property type="project" value="InterPro"/>
</dbReference>
<dbReference type="PANTHER" id="PTHR12788:SF10">
    <property type="entry name" value="PROTEIN-TYROSINE SULFOTRANSFERASE"/>
    <property type="match status" value="1"/>
</dbReference>
<feature type="repeat" description="TPR" evidence="2">
    <location>
        <begin position="102"/>
        <end position="135"/>
    </location>
</feature>
<organism evidence="3 4">
    <name type="scientific">Novosphingobium subterraneum</name>
    <dbReference type="NCBI Taxonomy" id="48936"/>
    <lineage>
        <taxon>Bacteria</taxon>
        <taxon>Pseudomonadati</taxon>
        <taxon>Pseudomonadota</taxon>
        <taxon>Alphaproteobacteria</taxon>
        <taxon>Sphingomonadales</taxon>
        <taxon>Sphingomonadaceae</taxon>
        <taxon>Novosphingobium</taxon>
    </lineage>
</organism>
<dbReference type="AlphaFoldDB" id="A0A0B8ZK97"/>
<comment type="caution">
    <text evidence="3">The sequence shown here is derived from an EMBL/GenBank/DDBJ whole genome shotgun (WGS) entry which is preliminary data.</text>
</comment>
<dbReference type="Gene3D" id="3.40.50.300">
    <property type="entry name" value="P-loop containing nucleotide triphosphate hydrolases"/>
    <property type="match status" value="1"/>
</dbReference>
<dbReference type="Pfam" id="PF14559">
    <property type="entry name" value="TPR_19"/>
    <property type="match status" value="2"/>
</dbReference>
<evidence type="ECO:0000256" key="1">
    <source>
        <dbReference type="ARBA" id="ARBA00022679"/>
    </source>
</evidence>
<reference evidence="3 4" key="1">
    <citation type="submission" date="2014-10" db="EMBL/GenBank/DDBJ databases">
        <title>Draft genome sequence of Novosphingobium subterraneum DSM 12447.</title>
        <authorList>
            <person name="Gan H.M."/>
            <person name="Gan H.Y."/>
            <person name="Savka M.A."/>
        </authorList>
    </citation>
    <scope>NUCLEOTIDE SEQUENCE [LARGE SCALE GENOMIC DNA]</scope>
    <source>
        <strain evidence="3 4">DSM 12447</strain>
    </source>
</reference>
<dbReference type="SUPFAM" id="SSF52540">
    <property type="entry name" value="P-loop containing nucleoside triphosphate hydrolases"/>
    <property type="match status" value="1"/>
</dbReference>
<name>A0A0B8ZK97_9SPHN</name>
<dbReference type="InterPro" id="IPR019734">
    <property type="entry name" value="TPR_rpt"/>
</dbReference>
<dbReference type="EMBL" id="JRVC01000008">
    <property type="protein sequence ID" value="KHS46742.1"/>
    <property type="molecule type" value="Genomic_DNA"/>
</dbReference>